<dbReference type="InterPro" id="IPR046342">
    <property type="entry name" value="CBS_dom_sf"/>
</dbReference>
<gene>
    <name evidence="5" type="ordered locus">Desru_3122</name>
</gene>
<dbReference type="RefSeq" id="WP_013843084.1">
    <property type="nucleotide sequence ID" value="NC_015589.1"/>
</dbReference>
<dbReference type="Pfam" id="PF00990">
    <property type="entry name" value="GGDEF"/>
    <property type="match status" value="1"/>
</dbReference>
<dbReference type="InterPro" id="IPR000644">
    <property type="entry name" value="CBS_dom"/>
</dbReference>
<dbReference type="Pfam" id="PF00571">
    <property type="entry name" value="CBS"/>
    <property type="match status" value="2"/>
</dbReference>
<name>F6DUE8_DESRL</name>
<evidence type="ECO:0000256" key="2">
    <source>
        <dbReference type="PROSITE-ProRule" id="PRU00703"/>
    </source>
</evidence>
<dbReference type="InterPro" id="IPR000160">
    <property type="entry name" value="GGDEF_dom"/>
</dbReference>
<dbReference type="SUPFAM" id="SSF55073">
    <property type="entry name" value="Nucleotide cyclase"/>
    <property type="match status" value="1"/>
</dbReference>
<dbReference type="eggNOG" id="COG2905">
    <property type="taxonomic scope" value="Bacteria"/>
</dbReference>
<dbReference type="PANTHER" id="PTHR43080">
    <property type="entry name" value="CBS DOMAIN-CONTAINING PROTEIN CBSX3, MITOCHONDRIAL"/>
    <property type="match status" value="1"/>
</dbReference>
<dbReference type="InterPro" id="IPR051257">
    <property type="entry name" value="Diverse_CBS-Domain"/>
</dbReference>
<dbReference type="Gene3D" id="3.10.580.10">
    <property type="entry name" value="CBS-domain"/>
    <property type="match status" value="1"/>
</dbReference>
<organism evidence="5 6">
    <name type="scientific">Desulforamulus ruminis (strain ATCC 23193 / DSM 2154 / NCIMB 8452 / DL)</name>
    <name type="common">Desulfotomaculum ruminis</name>
    <dbReference type="NCBI Taxonomy" id="696281"/>
    <lineage>
        <taxon>Bacteria</taxon>
        <taxon>Bacillati</taxon>
        <taxon>Bacillota</taxon>
        <taxon>Clostridia</taxon>
        <taxon>Eubacteriales</taxon>
        <taxon>Peptococcaceae</taxon>
        <taxon>Desulforamulus</taxon>
    </lineage>
</organism>
<evidence type="ECO:0000259" key="3">
    <source>
        <dbReference type="PROSITE" id="PS50887"/>
    </source>
</evidence>
<keyword evidence="1 2" id="KW-0129">CBS domain</keyword>
<protein>
    <submittedName>
        <fullName evidence="5">Diguanylate cyclase</fullName>
    </submittedName>
</protein>
<dbReference type="SUPFAM" id="SSF54631">
    <property type="entry name" value="CBS-domain pair"/>
    <property type="match status" value="1"/>
</dbReference>
<evidence type="ECO:0000313" key="6">
    <source>
        <dbReference type="Proteomes" id="UP000009234"/>
    </source>
</evidence>
<dbReference type="PROSITE" id="PS50887">
    <property type="entry name" value="GGDEF"/>
    <property type="match status" value="1"/>
</dbReference>
<feature type="domain" description="CBS" evidence="4">
    <location>
        <begin position="8"/>
        <end position="65"/>
    </location>
</feature>
<dbReference type="CDD" id="cd01949">
    <property type="entry name" value="GGDEF"/>
    <property type="match status" value="1"/>
</dbReference>
<evidence type="ECO:0000313" key="5">
    <source>
        <dbReference type="EMBL" id="AEG61333.1"/>
    </source>
</evidence>
<dbReference type="Proteomes" id="UP000009234">
    <property type="component" value="Chromosome"/>
</dbReference>
<feature type="domain" description="CBS" evidence="4">
    <location>
        <begin position="66"/>
        <end position="122"/>
    </location>
</feature>
<feature type="domain" description="GGDEF" evidence="3">
    <location>
        <begin position="143"/>
        <end position="283"/>
    </location>
</feature>
<dbReference type="HOGENOM" id="CLU_968836_0_0_9"/>
<dbReference type="SMART" id="SM00116">
    <property type="entry name" value="CBS"/>
    <property type="match status" value="2"/>
</dbReference>
<accession>F6DUE8</accession>
<dbReference type="SMART" id="SM00267">
    <property type="entry name" value="GGDEF"/>
    <property type="match status" value="1"/>
</dbReference>
<dbReference type="PANTHER" id="PTHR43080:SF2">
    <property type="entry name" value="CBS DOMAIN-CONTAINING PROTEIN"/>
    <property type="match status" value="1"/>
</dbReference>
<reference evidence="6" key="1">
    <citation type="submission" date="2011-05" db="EMBL/GenBank/DDBJ databases">
        <title>Complete sequence of Desulfotomaculum ruminis DSM 2154.</title>
        <authorList>
            <person name="Lucas S."/>
            <person name="Copeland A."/>
            <person name="Lapidus A."/>
            <person name="Cheng J.-F."/>
            <person name="Goodwin L."/>
            <person name="Pitluck S."/>
            <person name="Lu M."/>
            <person name="Detter J.C."/>
            <person name="Han C."/>
            <person name="Tapia R."/>
            <person name="Land M."/>
            <person name="Hauser L."/>
            <person name="Kyrpides N."/>
            <person name="Ivanova N."/>
            <person name="Mikhailova N."/>
            <person name="Pagani I."/>
            <person name="Stams A.J.M."/>
            <person name="Plugge C.M."/>
            <person name="Muyzer G."/>
            <person name="Kuever J."/>
            <person name="Parshina S.N."/>
            <person name="Ivanova A.E."/>
            <person name="Nazina T.N."/>
            <person name="Brambilla E."/>
            <person name="Spring S."/>
            <person name="Klenk H.-P."/>
            <person name="Woyke T."/>
        </authorList>
    </citation>
    <scope>NUCLEOTIDE SEQUENCE [LARGE SCALE GENOMIC DNA]</scope>
    <source>
        <strain evidence="6">ATCC 23193 / DSM 2154 / NCIB 8452 / DL</strain>
    </source>
</reference>
<evidence type="ECO:0000259" key="4">
    <source>
        <dbReference type="PROSITE" id="PS51371"/>
    </source>
</evidence>
<dbReference type="KEGG" id="dru:Desru_3122"/>
<dbReference type="InterPro" id="IPR029787">
    <property type="entry name" value="Nucleotide_cyclase"/>
</dbReference>
<sequence>MISVKHIMAGQPISVTSDDSVRRVIGLMEQFRIGGLPVLDNQQLVGIITSRDVRRSHPNRLVADSMSTKVVTIEPHFSLWQAKKLMDDHGVERLVVMEAGAMAGLVTKTDLISELGKHVDALTGLYRSGYLNHKALELLDNGQEMVVIFLDLNHFGKIDKDFGHVIGDEILRQTGQVLKDLMENNRDYLCRYGGDEFAVVTSKPWEEAKKLAQEMIDALVSQAWPQNIEVTGTVGMAGGRLGPDASDRNKICAVSTLINQASLTSTRAKKEGLPLGEAGWLEL</sequence>
<dbReference type="CDD" id="cd04599">
    <property type="entry name" value="CBS_pair_GGDEF_assoc"/>
    <property type="match status" value="1"/>
</dbReference>
<dbReference type="InterPro" id="IPR043128">
    <property type="entry name" value="Rev_trsase/Diguanyl_cyclase"/>
</dbReference>
<dbReference type="PROSITE" id="PS51371">
    <property type="entry name" value="CBS"/>
    <property type="match status" value="2"/>
</dbReference>
<keyword evidence="6" id="KW-1185">Reference proteome</keyword>
<dbReference type="EMBL" id="CP002780">
    <property type="protein sequence ID" value="AEG61333.1"/>
    <property type="molecule type" value="Genomic_DNA"/>
</dbReference>
<dbReference type="STRING" id="696281.Desru_3122"/>
<evidence type="ECO:0000256" key="1">
    <source>
        <dbReference type="ARBA" id="ARBA00023122"/>
    </source>
</evidence>
<dbReference type="AlphaFoldDB" id="F6DUE8"/>
<proteinExistence type="predicted"/>
<reference evidence="5 6" key="2">
    <citation type="journal article" date="2012" name="Stand. Genomic Sci.">
        <title>Complete genome sequence of the sulfate-reducing firmicute Desulfotomaculum ruminis type strain (DL(T)).</title>
        <authorList>
            <person name="Spring S."/>
            <person name="Visser M."/>
            <person name="Lu M."/>
            <person name="Copeland A."/>
            <person name="Lapidus A."/>
            <person name="Lucas S."/>
            <person name="Cheng J.F."/>
            <person name="Han C."/>
            <person name="Tapia R."/>
            <person name="Goodwin L.A."/>
            <person name="Pitluck S."/>
            <person name="Ivanova N."/>
            <person name="Land M."/>
            <person name="Hauser L."/>
            <person name="Larimer F."/>
            <person name="Rohde M."/>
            <person name="Goker M."/>
            <person name="Detter J.C."/>
            <person name="Kyrpides N.C."/>
            <person name="Woyke T."/>
            <person name="Schaap P.J."/>
            <person name="Plugge C.M."/>
            <person name="Muyzer G."/>
            <person name="Kuever J."/>
            <person name="Pereira I.A."/>
            <person name="Parshina S.N."/>
            <person name="Bernier-Latmani R."/>
            <person name="Stams A.J."/>
            <person name="Klenk H.P."/>
        </authorList>
    </citation>
    <scope>NUCLEOTIDE SEQUENCE [LARGE SCALE GENOMIC DNA]</scope>
    <source>
        <strain evidence="6">ATCC 23193 / DSM 2154 / NCIB 8452 / DL</strain>
    </source>
</reference>
<dbReference type="NCBIfam" id="TIGR00254">
    <property type="entry name" value="GGDEF"/>
    <property type="match status" value="1"/>
</dbReference>
<dbReference type="Gene3D" id="3.30.70.270">
    <property type="match status" value="1"/>
</dbReference>